<name>A0A6H1WR03_9BACT</name>
<feature type="domain" description="Double zinc ribbon" evidence="3">
    <location>
        <begin position="18"/>
        <end position="71"/>
    </location>
</feature>
<sequence length="232" mass="26444">MNSWLWWLKTLRRAVEAFFFPVRCLACGQWTEKGPVCKDCYEKLPWNRKSCPVCARPYPPEVPPHPCGDCLQPRAFDRVIAPLRYEPPVSEWLQGLKFREDFVLARDLAVLLKEALAKEGPFDLVIPVPLSPKRRRTRGFNQAALLARWAFGGFEEILARRRETLPQSELPARERRRNVRGAFGLRKPQDLSGKHILLVDDIFTTGATAEECARVLKRAGALRVTVAVVARA</sequence>
<gene>
    <name evidence="4" type="ORF">FVE67_01715</name>
</gene>
<accession>A0A6H1WR03</accession>
<feature type="domain" description="Phosphoribosyltransferase" evidence="2">
    <location>
        <begin position="175"/>
        <end position="231"/>
    </location>
</feature>
<protein>
    <submittedName>
        <fullName evidence="4">ComF family protein</fullName>
    </submittedName>
</protein>
<dbReference type="PANTHER" id="PTHR47505">
    <property type="entry name" value="DNA UTILIZATION PROTEIN YHGH"/>
    <property type="match status" value="1"/>
</dbReference>
<evidence type="ECO:0000259" key="2">
    <source>
        <dbReference type="Pfam" id="PF00156"/>
    </source>
</evidence>
<dbReference type="Pfam" id="PF18912">
    <property type="entry name" value="DZR_2"/>
    <property type="match status" value="1"/>
</dbReference>
<comment type="similarity">
    <text evidence="1">Belongs to the ComF/GntX family.</text>
</comment>
<proteinExistence type="inferred from homology"/>
<dbReference type="AlphaFoldDB" id="A0A6H1WR03"/>
<dbReference type="InterPro" id="IPR044005">
    <property type="entry name" value="DZR_2"/>
</dbReference>
<dbReference type="Gene3D" id="3.40.50.2020">
    <property type="match status" value="1"/>
</dbReference>
<dbReference type="EMBL" id="CP042909">
    <property type="protein sequence ID" value="QJA05589.1"/>
    <property type="molecule type" value="Genomic_DNA"/>
</dbReference>
<dbReference type="Proteomes" id="UP000501253">
    <property type="component" value="Chromosome"/>
</dbReference>
<keyword evidence="5" id="KW-1185">Reference proteome</keyword>
<dbReference type="KEGG" id="tmai:FVE67_01715"/>
<evidence type="ECO:0000259" key="3">
    <source>
        <dbReference type="Pfam" id="PF18912"/>
    </source>
</evidence>
<evidence type="ECO:0000256" key="1">
    <source>
        <dbReference type="ARBA" id="ARBA00008007"/>
    </source>
</evidence>
<dbReference type="SUPFAM" id="SSF53271">
    <property type="entry name" value="PRTase-like"/>
    <property type="match status" value="1"/>
</dbReference>
<dbReference type="PANTHER" id="PTHR47505:SF1">
    <property type="entry name" value="DNA UTILIZATION PROTEIN YHGH"/>
    <property type="match status" value="1"/>
</dbReference>
<dbReference type="CDD" id="cd06223">
    <property type="entry name" value="PRTases_typeI"/>
    <property type="match status" value="1"/>
</dbReference>
<dbReference type="RefSeq" id="WP_168718952.1">
    <property type="nucleotide sequence ID" value="NZ_CP042909.1"/>
</dbReference>
<organism evidence="4 5">
    <name type="scientific">Thermosulfurimonas marina</name>
    <dbReference type="NCBI Taxonomy" id="2047767"/>
    <lineage>
        <taxon>Bacteria</taxon>
        <taxon>Pseudomonadati</taxon>
        <taxon>Thermodesulfobacteriota</taxon>
        <taxon>Thermodesulfobacteria</taxon>
        <taxon>Thermodesulfobacteriales</taxon>
        <taxon>Thermodesulfobacteriaceae</taxon>
        <taxon>Thermosulfurimonas</taxon>
    </lineage>
</organism>
<dbReference type="InterPro" id="IPR000836">
    <property type="entry name" value="PRTase_dom"/>
</dbReference>
<evidence type="ECO:0000313" key="5">
    <source>
        <dbReference type="Proteomes" id="UP000501253"/>
    </source>
</evidence>
<dbReference type="Pfam" id="PF00156">
    <property type="entry name" value="Pribosyltran"/>
    <property type="match status" value="1"/>
</dbReference>
<dbReference type="InterPro" id="IPR051910">
    <property type="entry name" value="ComF/GntX_DNA_util-trans"/>
</dbReference>
<evidence type="ECO:0000313" key="4">
    <source>
        <dbReference type="EMBL" id="QJA05589.1"/>
    </source>
</evidence>
<reference evidence="4 5" key="1">
    <citation type="submission" date="2019-08" db="EMBL/GenBank/DDBJ databases">
        <title>Complete genome sequence of Thermosulfurimonas marina SU872T, an anaerobic thermophilic chemolithoautotrophic bacterium isolated from a shallow marine hydrothermal vent.</title>
        <authorList>
            <person name="Allioux M."/>
            <person name="Jebbar M."/>
            <person name="Slobodkina G."/>
            <person name="Slobodkin A."/>
            <person name="Moalic Y."/>
            <person name="Frolova A."/>
            <person name="Shao Z."/>
            <person name="Alain K."/>
        </authorList>
    </citation>
    <scope>NUCLEOTIDE SEQUENCE [LARGE SCALE GENOMIC DNA]</scope>
    <source>
        <strain evidence="4 5">SU872</strain>
    </source>
</reference>
<dbReference type="InterPro" id="IPR029057">
    <property type="entry name" value="PRTase-like"/>
</dbReference>